<comment type="cofactor">
    <cofactor evidence="1">
        <name>Mg(2+)</name>
        <dbReference type="ChEBI" id="CHEBI:18420"/>
    </cofactor>
</comment>
<organism evidence="12 13">
    <name type="scientific">Oceanobacillus piezotolerans</name>
    <dbReference type="NCBI Taxonomy" id="2448030"/>
    <lineage>
        <taxon>Bacteria</taxon>
        <taxon>Bacillati</taxon>
        <taxon>Bacillota</taxon>
        <taxon>Bacilli</taxon>
        <taxon>Bacillales</taxon>
        <taxon>Bacillaceae</taxon>
        <taxon>Oceanobacillus</taxon>
    </lineage>
</organism>
<keyword evidence="8" id="KW-0443">Lipid metabolism</keyword>
<comment type="similarity">
    <text evidence="2">Belongs to the diacylglycerol/lipid kinase family.</text>
</comment>
<dbReference type="EMBL" id="RCHR01000001">
    <property type="protein sequence ID" value="RLL47716.1"/>
    <property type="molecule type" value="Genomic_DNA"/>
</dbReference>
<evidence type="ECO:0000256" key="8">
    <source>
        <dbReference type="ARBA" id="ARBA00023098"/>
    </source>
</evidence>
<evidence type="ECO:0000256" key="9">
    <source>
        <dbReference type="ARBA" id="ARBA00023209"/>
    </source>
</evidence>
<evidence type="ECO:0000256" key="7">
    <source>
        <dbReference type="ARBA" id="ARBA00022840"/>
    </source>
</evidence>
<protein>
    <submittedName>
        <fullName evidence="12">Diacylglycerol kinase family lipid kinase</fullName>
    </submittedName>
</protein>
<keyword evidence="10" id="KW-1208">Phospholipid metabolism</keyword>
<dbReference type="NCBIfam" id="TIGR00147">
    <property type="entry name" value="YegS/Rv2252/BmrU family lipid kinase"/>
    <property type="match status" value="1"/>
</dbReference>
<evidence type="ECO:0000256" key="1">
    <source>
        <dbReference type="ARBA" id="ARBA00001946"/>
    </source>
</evidence>
<dbReference type="Gene3D" id="2.60.200.40">
    <property type="match status" value="1"/>
</dbReference>
<keyword evidence="5" id="KW-0547">Nucleotide-binding</keyword>
<keyword evidence="7" id="KW-0067">ATP-binding</keyword>
<dbReference type="InterPro" id="IPR017438">
    <property type="entry name" value="ATP-NAD_kinase_N"/>
</dbReference>
<keyword evidence="4" id="KW-0808">Transferase</keyword>
<dbReference type="AlphaFoldDB" id="A0A498DCF1"/>
<gene>
    <name evidence="12" type="ORF">D8M04_00055</name>
</gene>
<dbReference type="Proteomes" id="UP000270219">
    <property type="component" value="Unassembled WGS sequence"/>
</dbReference>
<evidence type="ECO:0000256" key="4">
    <source>
        <dbReference type="ARBA" id="ARBA00022679"/>
    </source>
</evidence>
<dbReference type="PROSITE" id="PS50146">
    <property type="entry name" value="DAGK"/>
    <property type="match status" value="1"/>
</dbReference>
<dbReference type="InterPro" id="IPR016064">
    <property type="entry name" value="NAD/diacylglycerol_kinase_sf"/>
</dbReference>
<dbReference type="GO" id="GO:0016301">
    <property type="term" value="F:kinase activity"/>
    <property type="evidence" value="ECO:0007669"/>
    <property type="project" value="UniProtKB-KW"/>
</dbReference>
<evidence type="ECO:0000313" key="13">
    <source>
        <dbReference type="Proteomes" id="UP000270219"/>
    </source>
</evidence>
<evidence type="ECO:0000256" key="6">
    <source>
        <dbReference type="ARBA" id="ARBA00022777"/>
    </source>
</evidence>
<keyword evidence="6 12" id="KW-0418">Kinase</keyword>
<dbReference type="Gene3D" id="3.40.50.10330">
    <property type="entry name" value="Probable inorganic polyphosphate/atp-NAD kinase, domain 1"/>
    <property type="match status" value="1"/>
</dbReference>
<keyword evidence="9" id="KW-0594">Phospholipid biosynthesis</keyword>
<dbReference type="SMART" id="SM00046">
    <property type="entry name" value="DAGKc"/>
    <property type="match status" value="1"/>
</dbReference>
<sequence length="306" mass="34551">MYIFIINPKAGNGRASRIFSRLKKSKLYQSLDCIYYYTSYPGHALEIARRFSIEPNGKSIIVIGGDGTIHEVVNGLGSVQIPVGFIPGGSGNDFARGIGAYDHPKTLFERFLRTEDRESFWIGDYQLNHNQPNKYVNSIGFGFDAQIVHKANHSLYKKALNSIRLGKLTYIVALIQVLIDFKPMDIELEIDREKYSIKKCWMVTIANHPYYGGGMKIIPKAINQPEKIPILIIHNISKWKVLALFLTVFKGTHVKFKEVEILEASQLTIGSHLDMYVQIDGETTTCRTAKIKKNNIPLSIIGTKSE</sequence>
<evidence type="ECO:0000256" key="3">
    <source>
        <dbReference type="ARBA" id="ARBA00022516"/>
    </source>
</evidence>
<dbReference type="InterPro" id="IPR050187">
    <property type="entry name" value="Lipid_Phosphate_FormReg"/>
</dbReference>
<keyword evidence="13" id="KW-1185">Reference proteome</keyword>
<evidence type="ECO:0000256" key="10">
    <source>
        <dbReference type="ARBA" id="ARBA00023264"/>
    </source>
</evidence>
<reference evidence="12 13" key="1">
    <citation type="submission" date="2018-10" db="EMBL/GenBank/DDBJ databases">
        <title>Oceanobacillus sp. YLB-02 draft genome.</title>
        <authorList>
            <person name="Yu L."/>
        </authorList>
    </citation>
    <scope>NUCLEOTIDE SEQUENCE [LARGE SCALE GENOMIC DNA]</scope>
    <source>
        <strain evidence="12 13">YLB-02</strain>
    </source>
</reference>
<dbReference type="SUPFAM" id="SSF111331">
    <property type="entry name" value="NAD kinase/diacylglycerol kinase-like"/>
    <property type="match status" value="1"/>
</dbReference>
<dbReference type="GO" id="GO:0005524">
    <property type="term" value="F:ATP binding"/>
    <property type="evidence" value="ECO:0007669"/>
    <property type="project" value="UniProtKB-KW"/>
</dbReference>
<dbReference type="RefSeq" id="WP_121520173.1">
    <property type="nucleotide sequence ID" value="NZ_RCHR01000001.1"/>
</dbReference>
<dbReference type="InterPro" id="IPR005218">
    <property type="entry name" value="Diacylglycerol/lipid_kinase"/>
</dbReference>
<dbReference type="PANTHER" id="PTHR12358:SF54">
    <property type="entry name" value="SPHINGOSINE KINASE RELATED PROTEIN"/>
    <property type="match status" value="1"/>
</dbReference>
<dbReference type="GO" id="GO:0008654">
    <property type="term" value="P:phospholipid biosynthetic process"/>
    <property type="evidence" value="ECO:0007669"/>
    <property type="project" value="UniProtKB-KW"/>
</dbReference>
<dbReference type="InterPro" id="IPR045540">
    <property type="entry name" value="YegS/DAGK_C"/>
</dbReference>
<dbReference type="InterPro" id="IPR001206">
    <property type="entry name" value="Diacylglycerol_kinase_cat_dom"/>
</dbReference>
<dbReference type="Pfam" id="PF00781">
    <property type="entry name" value="DAGK_cat"/>
    <property type="match status" value="1"/>
</dbReference>
<evidence type="ECO:0000313" key="12">
    <source>
        <dbReference type="EMBL" id="RLL47716.1"/>
    </source>
</evidence>
<comment type="caution">
    <text evidence="12">The sequence shown here is derived from an EMBL/GenBank/DDBJ whole genome shotgun (WGS) entry which is preliminary data.</text>
</comment>
<name>A0A498DCF1_9BACI</name>
<feature type="domain" description="DAGKc" evidence="11">
    <location>
        <begin position="1"/>
        <end position="129"/>
    </location>
</feature>
<accession>A0A498DCF1</accession>
<dbReference type="PANTHER" id="PTHR12358">
    <property type="entry name" value="SPHINGOSINE KINASE"/>
    <property type="match status" value="1"/>
</dbReference>
<dbReference type="Pfam" id="PF19279">
    <property type="entry name" value="YegS_C"/>
    <property type="match status" value="1"/>
</dbReference>
<evidence type="ECO:0000259" key="11">
    <source>
        <dbReference type="PROSITE" id="PS50146"/>
    </source>
</evidence>
<evidence type="ECO:0000256" key="2">
    <source>
        <dbReference type="ARBA" id="ARBA00005983"/>
    </source>
</evidence>
<dbReference type="OrthoDB" id="9786026at2"/>
<keyword evidence="3" id="KW-0444">Lipid biosynthesis</keyword>
<proteinExistence type="inferred from homology"/>
<evidence type="ECO:0000256" key="5">
    <source>
        <dbReference type="ARBA" id="ARBA00022741"/>
    </source>
</evidence>